<dbReference type="SUPFAM" id="SSF46785">
    <property type="entry name" value="Winged helix' DNA-binding domain"/>
    <property type="match status" value="1"/>
</dbReference>
<dbReference type="Gene3D" id="1.10.10.10">
    <property type="entry name" value="Winged helix-like DNA-binding domain superfamily/Winged helix DNA-binding domain"/>
    <property type="match status" value="1"/>
</dbReference>
<sequence>MDQPSPSEMSVLKALWTQSPLGAREIHERAGSSRDWSYSTTRTLIARMVDKGLIERGDAHGLAVFHPRATKAQVLSMMVRSFSAQVFDLDEPLPASAFASSPLLDPDDVAELEKLLAEPAGETS</sequence>
<keyword evidence="4" id="KW-0804">Transcription</keyword>
<evidence type="ECO:0000313" key="6">
    <source>
        <dbReference type="Proteomes" id="UP001310692"/>
    </source>
</evidence>
<accession>A0ABU7LXB8</accession>
<dbReference type="RefSeq" id="WP_330195657.1">
    <property type="nucleotide sequence ID" value="NZ_JAZDRO010000002.1"/>
</dbReference>
<evidence type="ECO:0000256" key="3">
    <source>
        <dbReference type="ARBA" id="ARBA00023125"/>
    </source>
</evidence>
<evidence type="ECO:0000313" key="5">
    <source>
        <dbReference type="EMBL" id="MEE2566116.1"/>
    </source>
</evidence>
<dbReference type="InterPro" id="IPR036388">
    <property type="entry name" value="WH-like_DNA-bd_sf"/>
</dbReference>
<dbReference type="Pfam" id="PF03965">
    <property type="entry name" value="Penicillinase_R"/>
    <property type="match status" value="1"/>
</dbReference>
<comment type="caution">
    <text evidence="5">The sequence shown here is derived from an EMBL/GenBank/DDBJ whole genome shotgun (WGS) entry which is preliminary data.</text>
</comment>
<dbReference type="Proteomes" id="UP001310692">
    <property type="component" value="Unassembled WGS sequence"/>
</dbReference>
<dbReference type="EMBL" id="JAZDRO010000002">
    <property type="protein sequence ID" value="MEE2566116.1"/>
    <property type="molecule type" value="Genomic_DNA"/>
</dbReference>
<evidence type="ECO:0000256" key="2">
    <source>
        <dbReference type="ARBA" id="ARBA00023015"/>
    </source>
</evidence>
<dbReference type="PIRSF" id="PIRSF019455">
    <property type="entry name" value="CopR_AtkY"/>
    <property type="match status" value="1"/>
</dbReference>
<comment type="similarity">
    <text evidence="1">Belongs to the BlaI transcriptional regulatory family.</text>
</comment>
<dbReference type="InterPro" id="IPR005650">
    <property type="entry name" value="BlaI_family"/>
</dbReference>
<evidence type="ECO:0000256" key="1">
    <source>
        <dbReference type="ARBA" id="ARBA00011046"/>
    </source>
</evidence>
<name>A0ABU7LXB8_9PROT</name>
<proteinExistence type="inferred from homology"/>
<keyword evidence="3" id="KW-0238">DNA-binding</keyword>
<keyword evidence="6" id="KW-1185">Reference proteome</keyword>
<evidence type="ECO:0000256" key="4">
    <source>
        <dbReference type="ARBA" id="ARBA00023163"/>
    </source>
</evidence>
<keyword evidence="2" id="KW-0805">Transcription regulation</keyword>
<reference evidence="5 6" key="1">
    <citation type="submission" date="2024-01" db="EMBL/GenBank/DDBJ databases">
        <title>Hyphobacterium bacterium isolated from marine sediment.</title>
        <authorList>
            <person name="Zhao S."/>
        </authorList>
    </citation>
    <scope>NUCLEOTIDE SEQUENCE [LARGE SCALE GENOMIC DNA]</scope>
    <source>
        <strain evidence="5 6">Y60-23</strain>
    </source>
</reference>
<dbReference type="InterPro" id="IPR036390">
    <property type="entry name" value="WH_DNA-bd_sf"/>
</dbReference>
<organism evidence="5 6">
    <name type="scientific">Hyphobacterium marinum</name>
    <dbReference type="NCBI Taxonomy" id="3116574"/>
    <lineage>
        <taxon>Bacteria</taxon>
        <taxon>Pseudomonadati</taxon>
        <taxon>Pseudomonadota</taxon>
        <taxon>Alphaproteobacteria</taxon>
        <taxon>Maricaulales</taxon>
        <taxon>Maricaulaceae</taxon>
        <taxon>Hyphobacterium</taxon>
    </lineage>
</organism>
<gene>
    <name evidence="5" type="ORF">V0U35_05435</name>
</gene>
<protein>
    <submittedName>
        <fullName evidence="5">BlaI/MecI/CopY family transcriptional regulator</fullName>
    </submittedName>
</protein>